<accession>A0AA88TKJ1</accession>
<reference evidence="2" key="1">
    <citation type="submission" date="2023-08" db="EMBL/GenBank/DDBJ databases">
        <title>Chromosome-level Genome Assembly of mud carp (Cirrhinus molitorella).</title>
        <authorList>
            <person name="Liu H."/>
        </authorList>
    </citation>
    <scope>NUCLEOTIDE SEQUENCE</scope>
    <source>
        <strain evidence="2">Prfri</strain>
        <tissue evidence="2">Muscle</tissue>
    </source>
</reference>
<feature type="compositionally biased region" description="Polar residues" evidence="1">
    <location>
        <begin position="200"/>
        <end position="210"/>
    </location>
</feature>
<protein>
    <submittedName>
        <fullName evidence="2">Uncharacterized protein</fullName>
    </submittedName>
</protein>
<feature type="region of interest" description="Disordered" evidence="1">
    <location>
        <begin position="173"/>
        <end position="210"/>
    </location>
</feature>
<proteinExistence type="predicted"/>
<organism evidence="2 3">
    <name type="scientific">Cirrhinus molitorella</name>
    <name type="common">mud carp</name>
    <dbReference type="NCBI Taxonomy" id="172907"/>
    <lineage>
        <taxon>Eukaryota</taxon>
        <taxon>Metazoa</taxon>
        <taxon>Chordata</taxon>
        <taxon>Craniata</taxon>
        <taxon>Vertebrata</taxon>
        <taxon>Euteleostomi</taxon>
        <taxon>Actinopterygii</taxon>
        <taxon>Neopterygii</taxon>
        <taxon>Teleostei</taxon>
        <taxon>Ostariophysi</taxon>
        <taxon>Cypriniformes</taxon>
        <taxon>Cyprinidae</taxon>
        <taxon>Labeoninae</taxon>
        <taxon>Labeonini</taxon>
        <taxon>Cirrhinus</taxon>
    </lineage>
</organism>
<name>A0AA88TKJ1_9TELE</name>
<evidence type="ECO:0000256" key="1">
    <source>
        <dbReference type="SAM" id="MobiDB-lite"/>
    </source>
</evidence>
<dbReference type="Proteomes" id="UP001187343">
    <property type="component" value="Unassembled WGS sequence"/>
</dbReference>
<gene>
    <name evidence="2" type="ORF">Q8A67_015918</name>
</gene>
<evidence type="ECO:0000313" key="2">
    <source>
        <dbReference type="EMBL" id="KAK2887690.1"/>
    </source>
</evidence>
<evidence type="ECO:0000313" key="3">
    <source>
        <dbReference type="Proteomes" id="UP001187343"/>
    </source>
</evidence>
<comment type="caution">
    <text evidence="2">The sequence shown here is derived from an EMBL/GenBank/DDBJ whole genome shotgun (WGS) entry which is preliminary data.</text>
</comment>
<dbReference type="EMBL" id="JAUYZG010000015">
    <property type="protein sequence ID" value="KAK2887690.1"/>
    <property type="molecule type" value="Genomic_DNA"/>
</dbReference>
<dbReference type="AlphaFoldDB" id="A0AA88TKJ1"/>
<keyword evidence="3" id="KW-1185">Reference proteome</keyword>
<sequence>MQHMFCSSAETHRRACSRAVIVSKSNPRHPQGCAFVFQLPANMADSSDRRFDNSARRLASKRGSHLDLPVCFGHAECIICDTSPIKRRLGDGDGGDLGQTVGGYQDVYMEMFEEHMPDRVCIFHPLHLQTYAYATSPGPSGGWDNEIARATQTSADCTTLTLRQSLHLSETHQGSAKQLCLPPSSSDPDTRYERTRLIKSPSTSVMERSG</sequence>